<dbReference type="GO" id="GO:0055085">
    <property type="term" value="P:transmembrane transport"/>
    <property type="evidence" value="ECO:0007669"/>
    <property type="project" value="InterPro"/>
</dbReference>
<keyword evidence="8" id="KW-1133">Transmembrane helix</keyword>
<dbReference type="GO" id="GO:0031992">
    <property type="term" value="F:energy transducer activity"/>
    <property type="evidence" value="ECO:0007669"/>
    <property type="project" value="TreeGrafter"/>
</dbReference>
<evidence type="ECO:0000256" key="2">
    <source>
        <dbReference type="ARBA" id="ARBA00006555"/>
    </source>
</evidence>
<evidence type="ECO:0000256" key="8">
    <source>
        <dbReference type="ARBA" id="ARBA00022989"/>
    </source>
</evidence>
<dbReference type="SUPFAM" id="SSF74653">
    <property type="entry name" value="TolA/TonB C-terminal domain"/>
    <property type="match status" value="1"/>
</dbReference>
<dbReference type="EMBL" id="QWGR01000007">
    <property type="protein sequence ID" value="RIJ47660.1"/>
    <property type="molecule type" value="Genomic_DNA"/>
</dbReference>
<keyword evidence="7" id="KW-0653">Protein transport</keyword>
<evidence type="ECO:0000256" key="3">
    <source>
        <dbReference type="ARBA" id="ARBA00022448"/>
    </source>
</evidence>
<keyword evidence="6" id="KW-0812">Transmembrane</keyword>
<comment type="subcellular location">
    <subcellularLocation>
        <location evidence="1">Cell inner membrane</location>
        <topology evidence="1">Single-pass membrane protein</topology>
        <orientation evidence="1">Periplasmic side</orientation>
    </subcellularLocation>
</comment>
<keyword evidence="9" id="KW-0472">Membrane</keyword>
<name>A0A399SUK7_9BACT</name>
<evidence type="ECO:0000256" key="4">
    <source>
        <dbReference type="ARBA" id="ARBA00022475"/>
    </source>
</evidence>
<evidence type="ECO:0000256" key="1">
    <source>
        <dbReference type="ARBA" id="ARBA00004383"/>
    </source>
</evidence>
<dbReference type="Proteomes" id="UP000265926">
    <property type="component" value="Unassembled WGS sequence"/>
</dbReference>
<evidence type="ECO:0000259" key="10">
    <source>
        <dbReference type="PROSITE" id="PS52015"/>
    </source>
</evidence>
<evidence type="ECO:0000256" key="6">
    <source>
        <dbReference type="ARBA" id="ARBA00022692"/>
    </source>
</evidence>
<dbReference type="Gene3D" id="3.30.1150.10">
    <property type="match status" value="1"/>
</dbReference>
<accession>A0A399SUK7</accession>
<dbReference type="PANTHER" id="PTHR33446">
    <property type="entry name" value="PROTEIN TONB-RELATED"/>
    <property type="match status" value="1"/>
</dbReference>
<dbReference type="InterPro" id="IPR037682">
    <property type="entry name" value="TonB_C"/>
</dbReference>
<gene>
    <name evidence="11" type="ORF">D1614_13855</name>
</gene>
<comment type="similarity">
    <text evidence="2">Belongs to the TonB family.</text>
</comment>
<dbReference type="InterPro" id="IPR051045">
    <property type="entry name" value="TonB-dependent_transducer"/>
</dbReference>
<dbReference type="InterPro" id="IPR006260">
    <property type="entry name" value="TonB/TolA_C"/>
</dbReference>
<dbReference type="GO" id="GO:0098797">
    <property type="term" value="C:plasma membrane protein complex"/>
    <property type="evidence" value="ECO:0007669"/>
    <property type="project" value="TreeGrafter"/>
</dbReference>
<feature type="domain" description="TonB C-terminal" evidence="10">
    <location>
        <begin position="137"/>
        <end position="227"/>
    </location>
</feature>
<dbReference type="OrthoDB" id="9814002at2"/>
<keyword evidence="12" id="KW-1185">Reference proteome</keyword>
<dbReference type="GO" id="GO:0015031">
    <property type="term" value="P:protein transport"/>
    <property type="evidence" value="ECO:0007669"/>
    <property type="project" value="UniProtKB-KW"/>
</dbReference>
<dbReference type="AlphaFoldDB" id="A0A399SUK7"/>
<protein>
    <submittedName>
        <fullName evidence="11">Energy transducer TonB</fullName>
    </submittedName>
</protein>
<organism evidence="11 12">
    <name type="scientific">Maribellus luteus</name>
    <dbReference type="NCBI Taxonomy" id="2305463"/>
    <lineage>
        <taxon>Bacteria</taxon>
        <taxon>Pseudomonadati</taxon>
        <taxon>Bacteroidota</taxon>
        <taxon>Bacteroidia</taxon>
        <taxon>Marinilabiliales</taxon>
        <taxon>Prolixibacteraceae</taxon>
        <taxon>Maribellus</taxon>
    </lineage>
</organism>
<keyword evidence="3" id="KW-0813">Transport</keyword>
<dbReference type="PROSITE" id="PS52015">
    <property type="entry name" value="TONB_CTD"/>
    <property type="match status" value="1"/>
</dbReference>
<comment type="caution">
    <text evidence="11">The sequence shown here is derived from an EMBL/GenBank/DDBJ whole genome shotgun (WGS) entry which is preliminary data.</text>
</comment>
<evidence type="ECO:0000256" key="9">
    <source>
        <dbReference type="ARBA" id="ARBA00023136"/>
    </source>
</evidence>
<keyword evidence="4" id="KW-1003">Cell membrane</keyword>
<dbReference type="Pfam" id="PF03544">
    <property type="entry name" value="TonB_C"/>
    <property type="match status" value="1"/>
</dbReference>
<dbReference type="RefSeq" id="WP_119438546.1">
    <property type="nucleotide sequence ID" value="NZ_QWGR01000007.1"/>
</dbReference>
<dbReference type="PANTHER" id="PTHR33446:SF2">
    <property type="entry name" value="PROTEIN TONB"/>
    <property type="match status" value="1"/>
</dbReference>
<evidence type="ECO:0000313" key="11">
    <source>
        <dbReference type="EMBL" id="RIJ47660.1"/>
    </source>
</evidence>
<dbReference type="NCBIfam" id="TIGR01352">
    <property type="entry name" value="tonB_Cterm"/>
    <property type="match status" value="1"/>
</dbReference>
<evidence type="ECO:0000256" key="7">
    <source>
        <dbReference type="ARBA" id="ARBA00022927"/>
    </source>
</evidence>
<sequence>MERKKSLKADLEGKRNTFFLIGLVVALGLVFTAFEWTSKPRKAELQGGTPVYFVEDEIPPILKEPKEQAPEPEKPKVIELINIIPDEIAIAEDPIFDLGEPGDPVIVDLPVFPTVPADKPEEQIFVNTVEVPAEFPGGERALYKYISDHVNYPIIAQENGVQGKVYVNFVVDENGDAINVTVGRAGDASLDAEAIRVIESLPRFRPAKQGGRTVKVYYTAVINFQLQ</sequence>
<reference evidence="11 12" key="1">
    <citation type="submission" date="2018-08" db="EMBL/GenBank/DDBJ databases">
        <title>Pallidiluteibacterium maritimus gen. nov., sp. nov., isolated from coastal sediment.</title>
        <authorList>
            <person name="Zhou L.Y."/>
        </authorList>
    </citation>
    <scope>NUCLEOTIDE SEQUENCE [LARGE SCALE GENOMIC DNA]</scope>
    <source>
        <strain evidence="11 12">XSD2</strain>
    </source>
</reference>
<evidence type="ECO:0000256" key="5">
    <source>
        <dbReference type="ARBA" id="ARBA00022519"/>
    </source>
</evidence>
<evidence type="ECO:0000313" key="12">
    <source>
        <dbReference type="Proteomes" id="UP000265926"/>
    </source>
</evidence>
<keyword evidence="5" id="KW-0997">Cell inner membrane</keyword>
<proteinExistence type="inferred from homology"/>